<dbReference type="Pfam" id="PF01740">
    <property type="entry name" value="STAS"/>
    <property type="match status" value="1"/>
</dbReference>
<dbReference type="SUPFAM" id="SSF56601">
    <property type="entry name" value="beta-lactamase/transpeptidase-like"/>
    <property type="match status" value="1"/>
</dbReference>
<feature type="binding site" evidence="7">
    <location>
        <position position="188"/>
    </location>
    <ligand>
        <name>substrate</name>
    </ligand>
</feature>
<organism evidence="9 10">
    <name type="scientific">Galactobacter valiniphilus</name>
    <dbReference type="NCBI Taxonomy" id="2676122"/>
    <lineage>
        <taxon>Bacteria</taxon>
        <taxon>Bacillati</taxon>
        <taxon>Actinomycetota</taxon>
        <taxon>Actinomycetes</taxon>
        <taxon>Micrococcales</taxon>
        <taxon>Micrococcaceae</taxon>
        <taxon>Galactobacter</taxon>
    </lineage>
</organism>
<comment type="catalytic activity">
    <reaction evidence="5 7">
        <text>L-glutamine + H2O = L-glutamate + NH4(+)</text>
        <dbReference type="Rhea" id="RHEA:15889"/>
        <dbReference type="ChEBI" id="CHEBI:15377"/>
        <dbReference type="ChEBI" id="CHEBI:28938"/>
        <dbReference type="ChEBI" id="CHEBI:29985"/>
        <dbReference type="ChEBI" id="CHEBI:58359"/>
        <dbReference type="EC" id="3.5.1.2"/>
    </reaction>
</comment>
<dbReference type="Gene3D" id="3.40.710.10">
    <property type="entry name" value="DD-peptidase/beta-lactamase superfamily"/>
    <property type="match status" value="1"/>
</dbReference>
<feature type="binding site" evidence="7">
    <location>
        <position position="240"/>
    </location>
    <ligand>
        <name>substrate</name>
    </ligand>
</feature>
<keyword evidence="10" id="KW-1185">Reference proteome</keyword>
<name>A0A399J9M0_9MICC</name>
<reference evidence="9 10" key="1">
    <citation type="submission" date="2018-07" db="EMBL/GenBank/DDBJ databases">
        <title>Arthrobacter sp. nov., isolated from raw cow's milk with high bacterial count.</title>
        <authorList>
            <person name="Hahne J."/>
            <person name="Isele D."/>
            <person name="Lipski A."/>
        </authorList>
    </citation>
    <scope>NUCLEOTIDE SEQUENCE [LARGE SCALE GENOMIC DNA]</scope>
    <source>
        <strain evidence="9 10">JZ R-35</strain>
    </source>
</reference>
<evidence type="ECO:0000256" key="4">
    <source>
        <dbReference type="ARBA" id="ARBA00022801"/>
    </source>
</evidence>
<evidence type="ECO:0000256" key="5">
    <source>
        <dbReference type="ARBA" id="ARBA00049534"/>
    </source>
</evidence>
<sequence>MKTPIPEYLVEVLDGTQDGGEVASYIPELARVNPDRLAAALCMSDGRLYTAGDADTRFTIQSISKPFVYALAVQELGLDEVLKRIGVEPSGETFNSASLDPHTQRPDNPMVNIGAIATHALVRPDATVAERVEHIRAGLSAFAGRELELDLNVCSSELETAFRNLSLAYLVRSVGGFEQDPRGIVEGYTHQCSLLVDARDLAVMAMTLANAGINPVAKERVVDEAVAQQVLSVMTTCGMYDATGDWMTQVGIPAKSGVGGGIIGALPGQVGAAVFSPRLDDVGNSVRGVQAFERFSKDMGMHLLKAPPLSRDVVRRAGVRESNHGPVHAIELQGPLRFSSTERVLRRLQDIPEDTHGVALDLTRVSSVDDVSRRMLMEGLRRLRLEGHPVYFVDPKSAIPDRDLGDGSYPTEAESLDELGLTGLA</sequence>
<evidence type="ECO:0000259" key="8">
    <source>
        <dbReference type="PROSITE" id="PS50801"/>
    </source>
</evidence>
<feature type="binding site" evidence="7">
    <location>
        <position position="112"/>
    </location>
    <ligand>
        <name>substrate</name>
    </ligand>
</feature>
<evidence type="ECO:0000256" key="3">
    <source>
        <dbReference type="ARBA" id="ARBA00012918"/>
    </source>
</evidence>
<dbReference type="FunFam" id="3.40.710.10:FF:000005">
    <property type="entry name" value="Glutaminase"/>
    <property type="match status" value="1"/>
</dbReference>
<accession>A0A399J9M0</accession>
<comment type="similarity">
    <text evidence="1 7">Belongs to the glutaminase family.</text>
</comment>
<dbReference type="RefSeq" id="WP_119424706.1">
    <property type="nucleotide sequence ID" value="NZ_QQXK01000014.1"/>
</dbReference>
<dbReference type="EMBL" id="QQXK01000014">
    <property type="protein sequence ID" value="RII42255.1"/>
    <property type="molecule type" value="Genomic_DNA"/>
</dbReference>
<evidence type="ECO:0000256" key="6">
    <source>
        <dbReference type="ARBA" id="ARBA00070405"/>
    </source>
</evidence>
<evidence type="ECO:0000256" key="2">
    <source>
        <dbReference type="ARBA" id="ARBA00011881"/>
    </source>
</evidence>
<comment type="subunit">
    <text evidence="2 7">Homotetramer.</text>
</comment>
<gene>
    <name evidence="7" type="primary">glsA</name>
    <name evidence="9" type="ORF">DWB68_08490</name>
</gene>
<feature type="domain" description="STAS" evidence="8">
    <location>
        <begin position="330"/>
        <end position="425"/>
    </location>
</feature>
<dbReference type="AlphaFoldDB" id="A0A399J9M0"/>
<feature type="binding site" evidence="7">
    <location>
        <position position="164"/>
    </location>
    <ligand>
        <name>substrate</name>
    </ligand>
</feature>
<dbReference type="PANTHER" id="PTHR12544">
    <property type="entry name" value="GLUTAMINASE"/>
    <property type="match status" value="1"/>
</dbReference>
<dbReference type="InterPro" id="IPR036513">
    <property type="entry name" value="STAS_dom_sf"/>
</dbReference>
<comment type="caution">
    <text evidence="9">The sequence shown here is derived from an EMBL/GenBank/DDBJ whole genome shotgun (WGS) entry which is preliminary data.</text>
</comment>
<dbReference type="NCBIfam" id="NF002134">
    <property type="entry name" value="PRK00971.1-4"/>
    <property type="match status" value="1"/>
</dbReference>
<dbReference type="InterPro" id="IPR012338">
    <property type="entry name" value="Beta-lactam/transpept-like"/>
</dbReference>
<evidence type="ECO:0000256" key="1">
    <source>
        <dbReference type="ARBA" id="ARBA00011076"/>
    </source>
</evidence>
<dbReference type="Proteomes" id="UP000265419">
    <property type="component" value="Unassembled WGS sequence"/>
</dbReference>
<dbReference type="EC" id="3.5.1.2" evidence="3 7"/>
<proteinExistence type="inferred from homology"/>
<feature type="binding site" evidence="7">
    <location>
        <position position="62"/>
    </location>
    <ligand>
        <name>substrate</name>
    </ligand>
</feature>
<keyword evidence="7" id="KW-0007">Acetylation</keyword>
<feature type="binding site" evidence="7">
    <location>
        <position position="258"/>
    </location>
    <ligand>
        <name>substrate</name>
    </ligand>
</feature>
<dbReference type="GO" id="GO:0004359">
    <property type="term" value="F:glutaminase activity"/>
    <property type="evidence" value="ECO:0007669"/>
    <property type="project" value="UniProtKB-UniRule"/>
</dbReference>
<protein>
    <recommendedName>
        <fullName evidence="6 7">Glutaminase</fullName>
        <ecNumber evidence="3 7">3.5.1.2</ecNumber>
    </recommendedName>
</protein>
<dbReference type="Gene3D" id="3.30.750.24">
    <property type="entry name" value="STAS domain"/>
    <property type="match status" value="1"/>
</dbReference>
<evidence type="ECO:0000313" key="10">
    <source>
        <dbReference type="Proteomes" id="UP000265419"/>
    </source>
</evidence>
<dbReference type="PROSITE" id="PS50801">
    <property type="entry name" value="STAS"/>
    <property type="match status" value="1"/>
</dbReference>
<dbReference type="HAMAP" id="MF_00313">
    <property type="entry name" value="Glutaminase"/>
    <property type="match status" value="1"/>
</dbReference>
<dbReference type="InterPro" id="IPR002645">
    <property type="entry name" value="STAS_dom"/>
</dbReference>
<dbReference type="InterPro" id="IPR015868">
    <property type="entry name" value="Glutaminase"/>
</dbReference>
<evidence type="ECO:0000256" key="7">
    <source>
        <dbReference type="HAMAP-Rule" id="MF_00313"/>
    </source>
</evidence>
<dbReference type="PANTHER" id="PTHR12544:SF29">
    <property type="entry name" value="GLUTAMINASE"/>
    <property type="match status" value="1"/>
</dbReference>
<dbReference type="NCBIfam" id="TIGR03814">
    <property type="entry name" value="Gln_ase"/>
    <property type="match status" value="1"/>
</dbReference>
<dbReference type="GO" id="GO:0006537">
    <property type="term" value="P:glutamate biosynthetic process"/>
    <property type="evidence" value="ECO:0007669"/>
    <property type="project" value="TreeGrafter"/>
</dbReference>
<dbReference type="GO" id="GO:0006543">
    <property type="term" value="P:L-glutamine catabolic process"/>
    <property type="evidence" value="ECO:0007669"/>
    <property type="project" value="TreeGrafter"/>
</dbReference>
<dbReference type="SUPFAM" id="SSF52091">
    <property type="entry name" value="SpoIIaa-like"/>
    <property type="match status" value="1"/>
</dbReference>
<dbReference type="Pfam" id="PF04960">
    <property type="entry name" value="Glutaminase"/>
    <property type="match status" value="1"/>
</dbReference>
<evidence type="ECO:0000313" key="9">
    <source>
        <dbReference type="EMBL" id="RII42255.1"/>
    </source>
</evidence>
<keyword evidence="4 7" id="KW-0378">Hydrolase</keyword>
<feature type="binding site" evidence="7">
    <location>
        <position position="157"/>
    </location>
    <ligand>
        <name>substrate</name>
    </ligand>
</feature>